<evidence type="ECO:0000256" key="4">
    <source>
        <dbReference type="ARBA" id="ARBA00023143"/>
    </source>
</evidence>
<dbReference type="Pfam" id="PF06429">
    <property type="entry name" value="Flg_bbr_C"/>
    <property type="match status" value="1"/>
</dbReference>
<feature type="domain" description="Flagellar basal-body/hook protein C-terminal" evidence="7">
    <location>
        <begin position="380"/>
        <end position="423"/>
    </location>
</feature>
<keyword evidence="10" id="KW-0966">Cell projection</keyword>
<dbReference type="InterPro" id="IPR011491">
    <property type="entry name" value="FlgE_D2"/>
</dbReference>
<dbReference type="InterPro" id="IPR010930">
    <property type="entry name" value="Flg_bb/hook_C_dom"/>
</dbReference>
<dbReference type="Pfam" id="PF22692">
    <property type="entry name" value="LlgE_F_G_D1"/>
    <property type="match status" value="1"/>
</dbReference>
<evidence type="ECO:0000256" key="3">
    <source>
        <dbReference type="ARBA" id="ARBA00019015"/>
    </source>
</evidence>
<dbReference type="NCBIfam" id="TIGR03506">
    <property type="entry name" value="FlgEFG_subfam"/>
    <property type="match status" value="1"/>
</dbReference>
<dbReference type="EMBL" id="JBHUFA010000002">
    <property type="protein sequence ID" value="MFD1695827.1"/>
    <property type="molecule type" value="Genomic_DNA"/>
</dbReference>
<protein>
    <recommendedName>
        <fullName evidence="3 5">Flagellar hook protein FlgE</fullName>
    </recommendedName>
</protein>
<evidence type="ECO:0000313" key="10">
    <source>
        <dbReference type="EMBL" id="MFD1695827.1"/>
    </source>
</evidence>
<evidence type="ECO:0000259" key="8">
    <source>
        <dbReference type="Pfam" id="PF07559"/>
    </source>
</evidence>
<dbReference type="InterPro" id="IPR019776">
    <property type="entry name" value="Flagellar_basal_body_rod_CS"/>
</dbReference>
<dbReference type="Pfam" id="PF00460">
    <property type="entry name" value="Flg_bb_rod"/>
    <property type="match status" value="1"/>
</dbReference>
<dbReference type="SUPFAM" id="SSF117143">
    <property type="entry name" value="Flagellar hook protein flgE"/>
    <property type="match status" value="1"/>
</dbReference>
<dbReference type="PANTHER" id="PTHR30435">
    <property type="entry name" value="FLAGELLAR PROTEIN"/>
    <property type="match status" value="1"/>
</dbReference>
<evidence type="ECO:0000256" key="2">
    <source>
        <dbReference type="ARBA" id="ARBA00009677"/>
    </source>
</evidence>
<dbReference type="PROSITE" id="PS00588">
    <property type="entry name" value="FLAGELLA_BB_ROD"/>
    <property type="match status" value="1"/>
</dbReference>
<sequence>MGLYGVMRTGVSGMNAQSSKLGTVADNIANSSTTGYKRAQTEFSSMILSQGAGTYNSGGVEAKTLYAISEQGALSYTTSSLNLAVDGNGFFVVANKEGLNPALTRAGAFVPDGEGFLVNSAGYYLQGYPVTNGAAPAPVANGLGGMEAVNISQSQLEAVPTSSGKLWANVPEGAALVPAADLPSTNSPTASYTAKTSMVVYDNLGNELTLDIYYSKMTETAADSDWEVTIYNAADAAAGGGFSYSTPALSTQTLTFDVTTGDLTAASPTDITLTVPNGQTFDIDLSGATYLAADFTVTEVDANGNAPSAVETVEFGDDGTLYALYANGDRRAIYQIPLADVPSPDKLTPLSGNLYRMSNDSGDVRVGFPGEGGLGDLVVGALEGSNVDLASELTNMIESQRGYSANSKVFKAGSDLLEELVNLVR</sequence>
<gene>
    <name evidence="10" type="ORF">ACFSC7_09905</name>
</gene>
<feature type="domain" description="Flagellar hook protein FlgE/F/G-like D1" evidence="9">
    <location>
        <begin position="84"/>
        <end position="138"/>
    </location>
</feature>
<comment type="similarity">
    <text evidence="2 5">Belongs to the flagella basal body rod proteins family.</text>
</comment>
<reference evidence="11" key="1">
    <citation type="journal article" date="2019" name="Int. J. Syst. Evol. Microbiol.">
        <title>The Global Catalogue of Microorganisms (GCM) 10K type strain sequencing project: providing services to taxonomists for standard genome sequencing and annotation.</title>
        <authorList>
            <consortium name="The Broad Institute Genomics Platform"/>
            <consortium name="The Broad Institute Genome Sequencing Center for Infectious Disease"/>
            <person name="Wu L."/>
            <person name="Ma J."/>
        </authorList>
    </citation>
    <scope>NUCLEOTIDE SEQUENCE [LARGE SCALE GENOMIC DNA]</scope>
    <source>
        <strain evidence="11">JCM 3369</strain>
    </source>
</reference>
<proteinExistence type="inferred from homology"/>
<dbReference type="InterPro" id="IPR037925">
    <property type="entry name" value="FlgE/F/G-like"/>
</dbReference>
<dbReference type="InterPro" id="IPR001444">
    <property type="entry name" value="Flag_bb_rod_N"/>
</dbReference>
<evidence type="ECO:0000256" key="1">
    <source>
        <dbReference type="ARBA" id="ARBA00004117"/>
    </source>
</evidence>
<evidence type="ECO:0000259" key="7">
    <source>
        <dbReference type="Pfam" id="PF06429"/>
    </source>
</evidence>
<keyword evidence="11" id="KW-1185">Reference proteome</keyword>
<feature type="domain" description="Flagellar basal body rod protein N-terminal" evidence="6">
    <location>
        <begin position="7"/>
        <end position="37"/>
    </location>
</feature>
<accession>A0ABW4JWA6</accession>
<feature type="domain" description="Flagellar hook protein FlgE D2" evidence="8">
    <location>
        <begin position="178"/>
        <end position="304"/>
    </location>
</feature>
<comment type="function">
    <text evidence="5">A flexible structure which links the flagellar filament to the drive apparatus in the basal body.</text>
</comment>
<dbReference type="PANTHER" id="PTHR30435:SF1">
    <property type="entry name" value="FLAGELLAR HOOK PROTEIN FLGE"/>
    <property type="match status" value="1"/>
</dbReference>
<dbReference type="Proteomes" id="UP001597327">
    <property type="component" value="Unassembled WGS sequence"/>
</dbReference>
<dbReference type="InterPro" id="IPR037058">
    <property type="entry name" value="Falgellar_hook_FlgE_sf"/>
</dbReference>
<evidence type="ECO:0000313" key="11">
    <source>
        <dbReference type="Proteomes" id="UP001597327"/>
    </source>
</evidence>
<evidence type="ECO:0000259" key="6">
    <source>
        <dbReference type="Pfam" id="PF00460"/>
    </source>
</evidence>
<keyword evidence="10" id="KW-0969">Cilium</keyword>
<evidence type="ECO:0000256" key="5">
    <source>
        <dbReference type="RuleBase" id="RU362116"/>
    </source>
</evidence>
<comment type="subcellular location">
    <subcellularLocation>
        <location evidence="1 5">Bacterial flagellum basal body</location>
    </subcellularLocation>
</comment>
<dbReference type="Gene3D" id="2.60.98.20">
    <property type="entry name" value="Flagellar hook protein FlgE"/>
    <property type="match status" value="1"/>
</dbReference>
<dbReference type="Pfam" id="PF07559">
    <property type="entry name" value="FlgE_D2"/>
    <property type="match status" value="1"/>
</dbReference>
<dbReference type="RefSeq" id="WP_149893794.1">
    <property type="nucleotide sequence ID" value="NZ_JBHUFA010000002.1"/>
</dbReference>
<organism evidence="10 11">
    <name type="scientific">Roseibium aestuarii</name>
    <dbReference type="NCBI Taxonomy" id="2600299"/>
    <lineage>
        <taxon>Bacteria</taxon>
        <taxon>Pseudomonadati</taxon>
        <taxon>Pseudomonadota</taxon>
        <taxon>Alphaproteobacteria</taxon>
        <taxon>Hyphomicrobiales</taxon>
        <taxon>Stappiaceae</taxon>
        <taxon>Roseibium</taxon>
    </lineage>
</organism>
<dbReference type="InterPro" id="IPR053967">
    <property type="entry name" value="LlgE_F_G-like_D1"/>
</dbReference>
<keyword evidence="4 5" id="KW-0975">Bacterial flagellum</keyword>
<dbReference type="InterPro" id="IPR020013">
    <property type="entry name" value="Flagellar_FlgE/F/G"/>
</dbReference>
<evidence type="ECO:0000259" key="9">
    <source>
        <dbReference type="Pfam" id="PF22692"/>
    </source>
</evidence>
<name>A0ABW4JWA6_9HYPH</name>
<keyword evidence="10" id="KW-0282">Flagellum</keyword>
<comment type="caution">
    <text evidence="10">The sequence shown here is derived from an EMBL/GenBank/DDBJ whole genome shotgun (WGS) entry which is preliminary data.</text>
</comment>